<dbReference type="FunFam" id="3.40.50.12780:FF:000003">
    <property type="entry name" value="Long-chain-fatty-acid--CoA ligase FadD"/>
    <property type="match status" value="1"/>
</dbReference>
<name>A0A4Q7LMI9_9BURK</name>
<dbReference type="PANTHER" id="PTHR43767:SF8">
    <property type="entry name" value="LONG-CHAIN-FATTY-ACID--COA LIGASE"/>
    <property type="match status" value="1"/>
</dbReference>
<accession>A0A4Q7LMI9</accession>
<dbReference type="EMBL" id="SGWV01000009">
    <property type="protein sequence ID" value="RZS54819.1"/>
    <property type="molecule type" value="Genomic_DNA"/>
</dbReference>
<dbReference type="FunFam" id="3.30.300.30:FF:000006">
    <property type="entry name" value="Long-chain-fatty-acid--CoA ligase FadD"/>
    <property type="match status" value="1"/>
</dbReference>
<keyword evidence="11" id="KW-0472">Membrane</keyword>
<gene>
    <name evidence="17" type="ORF">EV685_2303</name>
</gene>
<evidence type="ECO:0000313" key="17">
    <source>
        <dbReference type="EMBL" id="RZS54819.1"/>
    </source>
</evidence>
<dbReference type="InterPro" id="IPR042099">
    <property type="entry name" value="ANL_N_sf"/>
</dbReference>
<dbReference type="SUPFAM" id="SSF56801">
    <property type="entry name" value="Acetyl-CoA synthetase-like"/>
    <property type="match status" value="1"/>
</dbReference>
<dbReference type="Gene3D" id="3.30.300.30">
    <property type="match status" value="1"/>
</dbReference>
<dbReference type="Proteomes" id="UP000293433">
    <property type="component" value="Unassembled WGS sequence"/>
</dbReference>
<dbReference type="OrthoDB" id="9766486at2"/>
<dbReference type="Gene3D" id="3.40.50.12780">
    <property type="entry name" value="N-terminal domain of ligase-like"/>
    <property type="match status" value="1"/>
</dbReference>
<evidence type="ECO:0000256" key="9">
    <source>
        <dbReference type="ARBA" id="ARBA00022842"/>
    </source>
</evidence>
<evidence type="ECO:0000256" key="4">
    <source>
        <dbReference type="ARBA" id="ARBA00006432"/>
    </source>
</evidence>
<dbReference type="InterPro" id="IPR000873">
    <property type="entry name" value="AMP-dep_synth/lig_dom"/>
</dbReference>
<reference evidence="17 18" key="1">
    <citation type="submission" date="2019-02" db="EMBL/GenBank/DDBJ databases">
        <title>Genomic Encyclopedia of Type Strains, Phase IV (KMG-IV): sequencing the most valuable type-strain genomes for metagenomic binning, comparative biology and taxonomic classification.</title>
        <authorList>
            <person name="Goeker M."/>
        </authorList>
    </citation>
    <scope>NUCLEOTIDE SEQUENCE [LARGE SCALE GENOMIC DNA]</scope>
    <source>
        <strain evidence="17 18">DSM 10617</strain>
    </source>
</reference>
<evidence type="ECO:0000259" key="16">
    <source>
        <dbReference type="Pfam" id="PF13193"/>
    </source>
</evidence>
<dbReference type="Pfam" id="PF13193">
    <property type="entry name" value="AMP-binding_C"/>
    <property type="match status" value="1"/>
</dbReference>
<comment type="cofactor">
    <cofactor evidence="1">
        <name>Mg(2+)</name>
        <dbReference type="ChEBI" id="CHEBI:18420"/>
    </cofactor>
</comment>
<dbReference type="InterPro" id="IPR020845">
    <property type="entry name" value="AMP-binding_CS"/>
</dbReference>
<evidence type="ECO:0000256" key="14">
    <source>
        <dbReference type="ARBA" id="ARBA00042773"/>
    </source>
</evidence>
<comment type="pathway">
    <text evidence="3">Lipid metabolism; fatty acid beta-oxidation.</text>
</comment>
<feature type="domain" description="AMP-dependent synthetase/ligase" evidence="15">
    <location>
        <begin position="34"/>
        <end position="429"/>
    </location>
</feature>
<evidence type="ECO:0000259" key="15">
    <source>
        <dbReference type="Pfam" id="PF00501"/>
    </source>
</evidence>
<keyword evidence="18" id="KW-1185">Reference proteome</keyword>
<dbReference type="AlphaFoldDB" id="A0A4Q7LMI9"/>
<dbReference type="GO" id="GO:0016020">
    <property type="term" value="C:membrane"/>
    <property type="evidence" value="ECO:0007669"/>
    <property type="project" value="UniProtKB-SubCell"/>
</dbReference>
<evidence type="ECO:0000256" key="12">
    <source>
        <dbReference type="ARBA" id="ARBA00026121"/>
    </source>
</evidence>
<keyword evidence="6" id="KW-0547">Nucleotide-binding</keyword>
<proteinExistence type="inferred from homology"/>
<evidence type="ECO:0000256" key="2">
    <source>
        <dbReference type="ARBA" id="ARBA00004170"/>
    </source>
</evidence>
<sequence>MDTRSSRPWLDQYPDGVAADLGPAAFPSLVHLLEDAFERHAQREQLLFMGHALRFAEVEAQSRAIGAWLQSLGLEPGARVALMMPNVPQMVISLAAVLRAGYVVVNVNPLYTPRELSHQLVDSGAEAIVILENFAATLAPVIAQTRVRHVLVTQLGDALAPLKRLLVNTVVRHVKKLIPPWTLPERAGHTLRRWPEALKAGQGMTLRRVAPGPDDLAFLQYTGGTTGVSKGAMLRHRNVVANIAQCESWFSPITRQHGEQMTGVCALPLYHIFALTICFMLGSRLGQRMVLVPNARDIAGTIKTLASVRFHLFPAVNTLYNALLDHPDIKTVDFSALAISMGGGMAVQQATAQRWLALTGCPIVEGYGLSETSPVACANRVDVKAYTGAIGYPMPSTEIAIRDDDGRDLPIGEAGEICIRGPQVMSGYWQRPDETALVLDAEGWFRSGDIGTMDATGQVRIVDRKKDMILVSGFNVYPTEIEQVVSLMPGVAECAAVGMPDERTGEAVRLCIVRRDPQLSAEDVAAWCRQQLTAYKRPHVIEFHTTLPKTNVGKILRRELRDAPPAKAG</sequence>
<evidence type="ECO:0000256" key="7">
    <source>
        <dbReference type="ARBA" id="ARBA00022832"/>
    </source>
</evidence>
<dbReference type="InterPro" id="IPR050237">
    <property type="entry name" value="ATP-dep_AMP-bd_enzyme"/>
</dbReference>
<keyword evidence="5" id="KW-0436">Ligase</keyword>
<evidence type="ECO:0000256" key="6">
    <source>
        <dbReference type="ARBA" id="ARBA00022741"/>
    </source>
</evidence>
<dbReference type="InterPro" id="IPR045851">
    <property type="entry name" value="AMP-bd_C_sf"/>
</dbReference>
<dbReference type="RefSeq" id="WP_130482138.1">
    <property type="nucleotide sequence ID" value="NZ_SGWV01000009.1"/>
</dbReference>
<dbReference type="GO" id="GO:0004467">
    <property type="term" value="F:long-chain fatty acid-CoA ligase activity"/>
    <property type="evidence" value="ECO:0007669"/>
    <property type="project" value="UniProtKB-EC"/>
</dbReference>
<keyword evidence="9" id="KW-0460">Magnesium</keyword>
<evidence type="ECO:0000256" key="13">
    <source>
        <dbReference type="ARBA" id="ARBA00039545"/>
    </source>
</evidence>
<dbReference type="GO" id="GO:0005524">
    <property type="term" value="F:ATP binding"/>
    <property type="evidence" value="ECO:0007669"/>
    <property type="project" value="UniProtKB-KW"/>
</dbReference>
<evidence type="ECO:0000256" key="1">
    <source>
        <dbReference type="ARBA" id="ARBA00001946"/>
    </source>
</evidence>
<dbReference type="EC" id="6.2.1.3" evidence="12"/>
<dbReference type="PANTHER" id="PTHR43767">
    <property type="entry name" value="LONG-CHAIN-FATTY-ACID--COA LIGASE"/>
    <property type="match status" value="1"/>
</dbReference>
<evidence type="ECO:0000256" key="11">
    <source>
        <dbReference type="ARBA" id="ARBA00023136"/>
    </source>
</evidence>
<evidence type="ECO:0000256" key="5">
    <source>
        <dbReference type="ARBA" id="ARBA00022598"/>
    </source>
</evidence>
<comment type="similarity">
    <text evidence="4">Belongs to the ATP-dependent AMP-binding enzyme family.</text>
</comment>
<evidence type="ECO:0000256" key="3">
    <source>
        <dbReference type="ARBA" id="ARBA00005005"/>
    </source>
</evidence>
<keyword evidence="10" id="KW-0443">Lipid metabolism</keyword>
<organism evidence="17 18">
    <name type="scientific">Sphaerotilus mobilis</name>
    <dbReference type="NCBI Taxonomy" id="47994"/>
    <lineage>
        <taxon>Bacteria</taxon>
        <taxon>Pseudomonadati</taxon>
        <taxon>Pseudomonadota</taxon>
        <taxon>Betaproteobacteria</taxon>
        <taxon>Burkholderiales</taxon>
        <taxon>Sphaerotilaceae</taxon>
        <taxon>Sphaerotilus</taxon>
    </lineage>
</organism>
<comment type="subcellular location">
    <subcellularLocation>
        <location evidence="2">Membrane</location>
        <topology evidence="2">Peripheral membrane protein</topology>
    </subcellularLocation>
</comment>
<feature type="domain" description="AMP-binding enzyme C-terminal" evidence="16">
    <location>
        <begin position="480"/>
        <end position="554"/>
    </location>
</feature>
<evidence type="ECO:0000256" key="10">
    <source>
        <dbReference type="ARBA" id="ARBA00023098"/>
    </source>
</evidence>
<dbReference type="InterPro" id="IPR025110">
    <property type="entry name" value="AMP-bd_C"/>
</dbReference>
<dbReference type="Pfam" id="PF00501">
    <property type="entry name" value="AMP-binding"/>
    <property type="match status" value="1"/>
</dbReference>
<keyword evidence="7" id="KW-0276">Fatty acid metabolism</keyword>
<dbReference type="CDD" id="cd05936">
    <property type="entry name" value="FC-FACS_FadD_like"/>
    <property type="match status" value="1"/>
</dbReference>
<evidence type="ECO:0000256" key="8">
    <source>
        <dbReference type="ARBA" id="ARBA00022840"/>
    </source>
</evidence>
<dbReference type="PROSITE" id="PS00455">
    <property type="entry name" value="AMP_BINDING"/>
    <property type="match status" value="1"/>
</dbReference>
<comment type="caution">
    <text evidence="17">The sequence shown here is derived from an EMBL/GenBank/DDBJ whole genome shotgun (WGS) entry which is preliminary data.</text>
</comment>
<evidence type="ECO:0000313" key="18">
    <source>
        <dbReference type="Proteomes" id="UP000293433"/>
    </source>
</evidence>
<protein>
    <recommendedName>
        <fullName evidence="13">Long-chain-fatty-acid--CoA ligase</fullName>
        <ecNumber evidence="12">6.2.1.3</ecNumber>
    </recommendedName>
    <alternativeName>
        <fullName evidence="14">Long-chain acyl-CoA synthetase</fullName>
    </alternativeName>
</protein>
<keyword evidence="8" id="KW-0067">ATP-binding</keyword>